<dbReference type="GO" id="GO:0015074">
    <property type="term" value="P:DNA integration"/>
    <property type="evidence" value="ECO:0007669"/>
    <property type="project" value="InterPro"/>
</dbReference>
<reference evidence="6" key="1">
    <citation type="journal article" date="2017" name="Genome Announc.">
        <title>High-Quality Whole-Genome Sequences of the Oligo-Mouse-Microbiota Bacterial Community.</title>
        <authorList>
            <person name="Garzetti D."/>
            <person name="Brugiroux S."/>
            <person name="Bunk B."/>
            <person name="Pukall R."/>
            <person name="McCoy K.D."/>
            <person name="Macpherson A.J."/>
            <person name="Stecher B."/>
        </authorList>
    </citation>
    <scope>NUCLEOTIDE SEQUENCE</scope>
    <source>
        <strain evidence="6">YL45</strain>
    </source>
</reference>
<dbReference type="Proteomes" id="UP000214610">
    <property type="component" value="Unassembled WGS sequence"/>
</dbReference>
<dbReference type="InterPro" id="IPR047797">
    <property type="entry name" value="ISNCY_transpos"/>
</dbReference>
<dbReference type="PANTHER" id="PTHR35004:SF7">
    <property type="entry name" value="INTEGRASE PROTEIN"/>
    <property type="match status" value="1"/>
</dbReference>
<evidence type="ECO:0000313" key="6">
    <source>
        <dbReference type="EMBL" id="OXE45503.1"/>
    </source>
</evidence>
<sequence>MLFRGFKWSKKNVKHPSINELVAVFTEYRAGLITCKQALTQLKMPESTFFRKLNKFSLQGAEGLEHGNRGRSPVNKLDKDLRERIDNLLQTKYAGFQAALARKYLKNCEQIEVSEEFIRQRLLELYPREKKAESKGHPLRRRRSRFGELIQIDGSRHRWFGEDEPFCVVHAFIDDATGTITAACLRPTEVGEAYRELIMGHVFKYGIPAAFYSDRHSIFKPTTSGPLTSEDQDGTQYQRICNMLGIEYIYAKTPEAKGRIERLNQTLQGRWPKEFKLRGIKDINTANLHIEEFVNEYNEEFAIKPFYQEDAHVPLLATEEELKRICATWHERHLSKNLSCSFKNQIIQALGVENRHGLIGKEVSIVEYPDGKIEMLWGLRVIPIKIIPKVGCPKFEEYTETAKTIDARVDEIMAKENQRRQLWLNKRAAKVREVLNMRELVIEAAEEIIKEDSEKDKH</sequence>
<dbReference type="InterPro" id="IPR001584">
    <property type="entry name" value="Integrase_cat-core"/>
</dbReference>
<proteinExistence type="predicted"/>
<evidence type="ECO:0000259" key="1">
    <source>
        <dbReference type="PROSITE" id="PS50994"/>
    </source>
</evidence>
<accession>A0A227KDD0</accession>
<dbReference type="AlphaFoldDB" id="A0A227KDD0"/>
<dbReference type="EMBL" id="NHMP01000010">
    <property type="protein sequence ID" value="OXE44520.1"/>
    <property type="molecule type" value="Genomic_DNA"/>
</dbReference>
<reference evidence="7" key="2">
    <citation type="submission" date="2017-05" db="EMBL/GenBank/DDBJ databases">
        <title>Improved OligoMM genomes.</title>
        <authorList>
            <person name="Garzetti D."/>
        </authorList>
    </citation>
    <scope>NUCLEOTIDE SEQUENCE [LARGE SCALE GENOMIC DNA]</scope>
    <source>
        <strain evidence="7">YL45</strain>
    </source>
</reference>
<dbReference type="PANTHER" id="PTHR35004">
    <property type="entry name" value="TRANSPOSASE RV3428C-RELATED"/>
    <property type="match status" value="1"/>
</dbReference>
<organism evidence="6 7">
    <name type="scientific">Turicimonas muris</name>
    <dbReference type="NCBI Taxonomy" id="1796652"/>
    <lineage>
        <taxon>Bacteria</taxon>
        <taxon>Pseudomonadati</taxon>
        <taxon>Pseudomonadota</taxon>
        <taxon>Betaproteobacteria</taxon>
        <taxon>Burkholderiales</taxon>
        <taxon>Sutterellaceae</taxon>
        <taxon>Turicimonas</taxon>
    </lineage>
</organism>
<dbReference type="GO" id="GO:0003676">
    <property type="term" value="F:nucleic acid binding"/>
    <property type="evidence" value="ECO:0007669"/>
    <property type="project" value="InterPro"/>
</dbReference>
<evidence type="ECO:0000313" key="2">
    <source>
        <dbReference type="EMBL" id="OXE44163.1"/>
    </source>
</evidence>
<dbReference type="EMBL" id="NHMP01000017">
    <property type="protein sequence ID" value="OXE44163.1"/>
    <property type="molecule type" value="Genomic_DNA"/>
</dbReference>
<evidence type="ECO:0000313" key="3">
    <source>
        <dbReference type="EMBL" id="OXE44164.1"/>
    </source>
</evidence>
<dbReference type="SUPFAM" id="SSF53098">
    <property type="entry name" value="Ribonuclease H-like"/>
    <property type="match status" value="1"/>
</dbReference>
<protein>
    <recommendedName>
        <fullName evidence="1">Integrase catalytic domain-containing protein</fullName>
    </recommendedName>
</protein>
<evidence type="ECO:0000313" key="5">
    <source>
        <dbReference type="EMBL" id="OXE44520.1"/>
    </source>
</evidence>
<comment type="caution">
    <text evidence="6">The sequence shown here is derived from an EMBL/GenBank/DDBJ whole genome shotgun (WGS) entry which is preliminary data.</text>
</comment>
<feature type="domain" description="Integrase catalytic" evidence="1">
    <location>
        <begin position="134"/>
        <end position="322"/>
    </location>
</feature>
<dbReference type="InterPro" id="IPR036397">
    <property type="entry name" value="RNaseH_sf"/>
</dbReference>
<dbReference type="InterPro" id="IPR012337">
    <property type="entry name" value="RNaseH-like_sf"/>
</dbReference>
<dbReference type="RefSeq" id="WP_066592095.1">
    <property type="nucleotide sequence ID" value="NZ_CANAQH010000011.1"/>
</dbReference>
<dbReference type="Gene3D" id="3.30.420.10">
    <property type="entry name" value="Ribonuclease H-like superfamily/Ribonuclease H"/>
    <property type="match status" value="1"/>
</dbReference>
<evidence type="ECO:0000313" key="7">
    <source>
        <dbReference type="Proteomes" id="UP000214610"/>
    </source>
</evidence>
<dbReference type="NCBIfam" id="NF033594">
    <property type="entry name" value="transpos_ISNCY_2"/>
    <property type="match status" value="1"/>
</dbReference>
<dbReference type="EMBL" id="NHMP01000017">
    <property type="protein sequence ID" value="OXE44164.1"/>
    <property type="molecule type" value="Genomic_DNA"/>
</dbReference>
<keyword evidence="7" id="KW-1185">Reference proteome</keyword>
<evidence type="ECO:0000313" key="4">
    <source>
        <dbReference type="EMBL" id="OXE44165.1"/>
    </source>
</evidence>
<dbReference type="EMBL" id="NHMP01000009">
    <property type="protein sequence ID" value="OXE45503.1"/>
    <property type="molecule type" value="Genomic_DNA"/>
</dbReference>
<name>A0A227KDD0_9BURK</name>
<dbReference type="EMBL" id="NHMP01000017">
    <property type="protein sequence ID" value="OXE44165.1"/>
    <property type="molecule type" value="Genomic_DNA"/>
</dbReference>
<dbReference type="PROSITE" id="PS50994">
    <property type="entry name" value="INTEGRASE"/>
    <property type="match status" value="1"/>
</dbReference>
<gene>
    <name evidence="6" type="ORF">ADH67_11265</name>
    <name evidence="5" type="ORF">ADH67_11575</name>
    <name evidence="2" type="ORF">ADH67_13070</name>
    <name evidence="3" type="ORF">ADH67_13075</name>
    <name evidence="4" type="ORF">ADH67_13080</name>
</gene>
<dbReference type="GeneID" id="78362338"/>